<dbReference type="Proteomes" id="UP000183046">
    <property type="component" value="Unassembled WGS sequence"/>
</dbReference>
<evidence type="ECO:0000313" key="2">
    <source>
        <dbReference type="Proteomes" id="UP000183046"/>
    </source>
</evidence>
<dbReference type="AlphaFoldDB" id="A0A1G5PHM0"/>
<comment type="caution">
    <text evidence="1">The sequence shown here is derived from an EMBL/GenBank/DDBJ whole genome shotgun (WGS) entry which is preliminary data.</text>
</comment>
<dbReference type="EMBL" id="FMWB01000038">
    <property type="protein sequence ID" value="SCZ48878.1"/>
    <property type="molecule type" value="Genomic_DNA"/>
</dbReference>
<organism evidence="1 2">
    <name type="scientific">Pseudomonas oryzihabitans</name>
    <dbReference type="NCBI Taxonomy" id="47885"/>
    <lineage>
        <taxon>Bacteria</taxon>
        <taxon>Pseudomonadati</taxon>
        <taxon>Pseudomonadota</taxon>
        <taxon>Gammaproteobacteria</taxon>
        <taxon>Pseudomonadales</taxon>
        <taxon>Pseudomonadaceae</taxon>
        <taxon>Pseudomonas</taxon>
    </lineage>
</organism>
<gene>
    <name evidence="1" type="ORF">SAMN05216279_1388</name>
</gene>
<sequence>MTNVPLRRRRIRRIPRVKTVFVHRYQRFRFGRWEDVCQHYRSLPQPQLVFDFGED</sequence>
<name>A0A1G5PHM0_9PSED</name>
<evidence type="ECO:0000313" key="1">
    <source>
        <dbReference type="EMBL" id="SCZ48878.1"/>
    </source>
</evidence>
<reference evidence="2" key="1">
    <citation type="submission" date="2016-10" db="EMBL/GenBank/DDBJ databases">
        <authorList>
            <person name="de Groot N.N."/>
        </authorList>
    </citation>
    <scope>NUCLEOTIDE SEQUENCE [LARGE SCALE GENOMIC DNA]</scope>
    <source>
        <strain evidence="2">DSM 15758</strain>
    </source>
</reference>
<protein>
    <submittedName>
        <fullName evidence="1">Uncharacterized protein</fullName>
    </submittedName>
</protein>
<proteinExistence type="predicted"/>
<accession>A0A1G5PHM0</accession>